<feature type="compositionally biased region" description="Low complexity" evidence="6">
    <location>
        <begin position="765"/>
        <end position="792"/>
    </location>
</feature>
<dbReference type="InterPro" id="IPR007816">
    <property type="entry name" value="ResB-like_domain"/>
</dbReference>
<organism evidence="9 10">
    <name type="scientific">Derxia gummosa DSM 723</name>
    <dbReference type="NCBI Taxonomy" id="1121388"/>
    <lineage>
        <taxon>Bacteria</taxon>
        <taxon>Pseudomonadati</taxon>
        <taxon>Pseudomonadota</taxon>
        <taxon>Betaproteobacteria</taxon>
        <taxon>Burkholderiales</taxon>
        <taxon>Alcaligenaceae</taxon>
        <taxon>Derxia</taxon>
    </lineage>
</organism>
<accession>A0A9U5C5V4</accession>
<dbReference type="Pfam" id="PF05140">
    <property type="entry name" value="ResB"/>
    <property type="match status" value="2"/>
</dbReference>
<dbReference type="GO" id="GO:0017004">
    <property type="term" value="P:cytochrome complex assembly"/>
    <property type="evidence" value="ECO:0007669"/>
    <property type="project" value="UniProtKB-KW"/>
</dbReference>
<evidence type="ECO:0000313" key="10">
    <source>
        <dbReference type="RefSeq" id="WP_084544588.1"/>
    </source>
</evidence>
<keyword evidence="2 7" id="KW-0812">Transmembrane</keyword>
<dbReference type="RefSeq" id="WP_084544588.1">
    <property type="nucleotide sequence ID" value="NZ_AXWS01000002.1"/>
</dbReference>
<dbReference type="PANTHER" id="PTHR31566:SF0">
    <property type="entry name" value="CYTOCHROME C BIOGENESIS PROTEIN CCS1, CHLOROPLASTIC"/>
    <property type="match status" value="1"/>
</dbReference>
<protein>
    <submittedName>
        <fullName evidence="10">Cytochrome c biogenesis protein ResB</fullName>
    </submittedName>
</protein>
<keyword evidence="4 7" id="KW-1133">Transmembrane helix</keyword>
<evidence type="ECO:0000256" key="5">
    <source>
        <dbReference type="ARBA" id="ARBA00023136"/>
    </source>
</evidence>
<feature type="region of interest" description="Disordered" evidence="6">
    <location>
        <begin position="765"/>
        <end position="810"/>
    </location>
</feature>
<dbReference type="Proteomes" id="UP000675920">
    <property type="component" value="Unplaced"/>
</dbReference>
<feature type="domain" description="ResB-like" evidence="8">
    <location>
        <begin position="200"/>
        <end position="726"/>
    </location>
</feature>
<evidence type="ECO:0000256" key="1">
    <source>
        <dbReference type="ARBA" id="ARBA00004141"/>
    </source>
</evidence>
<evidence type="ECO:0000256" key="6">
    <source>
        <dbReference type="SAM" id="MobiDB-lite"/>
    </source>
</evidence>
<evidence type="ECO:0000256" key="2">
    <source>
        <dbReference type="ARBA" id="ARBA00022692"/>
    </source>
</evidence>
<dbReference type="GO" id="GO:0016020">
    <property type="term" value="C:membrane"/>
    <property type="evidence" value="ECO:0007669"/>
    <property type="project" value="UniProtKB-SubCell"/>
</dbReference>
<sequence length="810" mass="86704">MNGSVEPASPATTGLQVRSRSAFVRDSVELLSSMRFAISVLTVIAIASVIGTVIQQNQPPINYLNQFGPFWAELFKAVGLTALYTTGWFYVLLTFLVISTTLCIIRNAPRFLRDMRDMRDRVRENSLRAFHHRIEGEGALAPTEIVRRAVALLRARGFKAVVREGQPPVGGSYAASAAGAPEGGGAEAGSIQAGPVVPGQTFLIAAKAGSANRLGYIAAHAAIVVMAVGYLLDTNLPIRMQMWFSGKAPIQSATTVSEVPASARFGPANLSFRGDVLIPEGEASDVAVVPYRDALFLQDLPFSIALKKFSVAYYPTGMPREFKSEVVVTDKDTGAQREAEIKVNEPLIHRGTAIYQSSFEDGGSRLKLVGWPMRGARAYTFDFAGEVGQSAKLGRSGAADTDAYQVEFSGFRAINVENLADGGEDAADTEKRFQDHVAAVVSSTTRGDKSKNLHNVGPSVQYKLRDKAGQAREFSNYMLPIELEGRRWFLAGVRDTPGEPFRYLRIPADDDMTVREFMRLRAAVQDPELRRAAAERFATRSFGQAGGGDAQLRAPLQASAERALEAFARQGFQSVADFIQHNVPEAEREKAAGVFIKILDGGMWELWQLARERDKLAPSPADREHGEWLSAAVRAVSDAAFYNAPVLLMLDSFEQRQASVFQVTRAPGKNIVYLGCLLLVIGVFSMFYIRERRVWCWVAPGANGGGRLLMAMSATRRSLDFEREFATLSGQLAGATGIAAHPAEGVHRVGSAGDAASVAGAASAGETGSAAGDAAPAPAASPAAPSDGTAGAVNPAGGNRAGAESADGKH</sequence>
<evidence type="ECO:0000256" key="7">
    <source>
        <dbReference type="SAM" id="Phobius"/>
    </source>
</evidence>
<proteinExistence type="predicted"/>
<evidence type="ECO:0000313" key="9">
    <source>
        <dbReference type="Proteomes" id="UP000675920"/>
    </source>
</evidence>
<reference evidence="10" key="1">
    <citation type="journal article" date="1997" name="J. Biol. Chem.">
        <title>Ccs1, a nuclear gene required for the post-translational assembly of chloroplast c-type cytochromes.</title>
        <authorList>
            <person name="Inoue K."/>
            <person name="Dreyfuss B.W."/>
            <person name="Kindle K.L."/>
            <person name="Stern D.B."/>
            <person name="Merchant S."/>
            <person name="Sodeinde O.A."/>
        </authorList>
    </citation>
    <scope>NUCLEOTIDE SEQUENCE</scope>
</reference>
<evidence type="ECO:0000256" key="3">
    <source>
        <dbReference type="ARBA" id="ARBA00022748"/>
    </source>
</evidence>
<evidence type="ECO:0000256" key="4">
    <source>
        <dbReference type="ARBA" id="ARBA00022989"/>
    </source>
</evidence>
<dbReference type="AlphaFoldDB" id="A0A9U5C5V4"/>
<dbReference type="InterPro" id="IPR023494">
    <property type="entry name" value="Cyt_c_bgen_Ccs1/CcsB/ResB"/>
</dbReference>
<feature type="transmembrane region" description="Helical" evidence="7">
    <location>
        <begin position="671"/>
        <end position="689"/>
    </location>
</feature>
<name>A0A9U5C5V4_9BURK</name>
<keyword evidence="9" id="KW-1185">Reference proteome</keyword>
<reference evidence="10" key="2">
    <citation type="submission" date="2025-08" db="UniProtKB">
        <authorList>
            <consortium name="RefSeq"/>
        </authorList>
    </citation>
    <scope>IDENTIFICATION</scope>
</reference>
<feature type="domain" description="ResB-like" evidence="8">
    <location>
        <begin position="34"/>
        <end position="164"/>
    </location>
</feature>
<evidence type="ECO:0000259" key="8">
    <source>
        <dbReference type="Pfam" id="PF05140"/>
    </source>
</evidence>
<feature type="transmembrane region" description="Helical" evidence="7">
    <location>
        <begin position="214"/>
        <end position="232"/>
    </location>
</feature>
<feature type="transmembrane region" description="Helical" evidence="7">
    <location>
        <begin position="88"/>
        <end position="109"/>
    </location>
</feature>
<comment type="subcellular location">
    <subcellularLocation>
        <location evidence="1">Membrane</location>
        <topology evidence="1">Multi-pass membrane protein</topology>
    </subcellularLocation>
</comment>
<keyword evidence="5 7" id="KW-0472">Membrane</keyword>
<dbReference type="PANTHER" id="PTHR31566">
    <property type="entry name" value="CYTOCHROME C BIOGENESIS PROTEIN CCS1, CHLOROPLASTIC"/>
    <property type="match status" value="1"/>
</dbReference>
<feature type="transmembrane region" description="Helical" evidence="7">
    <location>
        <begin position="36"/>
        <end position="54"/>
    </location>
</feature>
<keyword evidence="3" id="KW-0201">Cytochrome c-type biogenesis</keyword>